<reference evidence="1" key="1">
    <citation type="journal article" date="2014" name="Int. J. Syst. Evol. Microbiol.">
        <title>Complete genome sequence of Corynebacterium casei LMG S-19264T (=DSM 44701T), isolated from a smear-ripened cheese.</title>
        <authorList>
            <consortium name="US DOE Joint Genome Institute (JGI-PGF)"/>
            <person name="Walter F."/>
            <person name="Albersmeier A."/>
            <person name="Kalinowski J."/>
            <person name="Ruckert C."/>
        </authorList>
    </citation>
    <scope>NUCLEOTIDE SEQUENCE</scope>
    <source>
        <strain evidence="1">CGMCC 1.12426</strain>
    </source>
</reference>
<dbReference type="Proteomes" id="UP000605148">
    <property type="component" value="Unassembled WGS sequence"/>
</dbReference>
<evidence type="ECO:0000313" key="1">
    <source>
        <dbReference type="EMBL" id="GGB35493.1"/>
    </source>
</evidence>
<sequence>MAPPFPDLVIGSGRRAVPYLRHLKAASDGRIFTVCLKDPRTGPSAADFIWVPEHDRLRAGNVLATLTGPHRFSQTLLETQRRETHTEIDALRTPRVAVLVGGNSRHHRFTEKDISSFTTGLAAIADGAGASCLITLSRRTPDALKNRLADFARSGPHLFYDGTGRNPIAAFLAKADAIVVTADSANMIGEVLATGRPVHVFRPAGGHRKMDRFLGTLSSRGLIHPFPGPLKTTTYEPVDATPEIAAHILKRYAVHTHRFVR</sequence>
<comment type="caution">
    <text evidence="1">The sequence shown here is derived from an EMBL/GenBank/DDBJ whole genome shotgun (WGS) entry which is preliminary data.</text>
</comment>
<dbReference type="PANTHER" id="PTHR33986">
    <property type="entry name" value="OS02G0535700 PROTEIN"/>
    <property type="match status" value="1"/>
</dbReference>
<protein>
    <recommendedName>
        <fullName evidence="3">Mitochondrial fission protein ELM1</fullName>
    </recommendedName>
</protein>
<dbReference type="InterPro" id="IPR009367">
    <property type="entry name" value="Elm1-like"/>
</dbReference>
<proteinExistence type="predicted"/>
<dbReference type="Pfam" id="PF06258">
    <property type="entry name" value="Mito_fiss_Elm1"/>
    <property type="match status" value="1"/>
</dbReference>
<dbReference type="AlphaFoldDB" id="A0A916T981"/>
<organism evidence="1 2">
    <name type="scientific">Roseibium aquae</name>
    <dbReference type="NCBI Taxonomy" id="1323746"/>
    <lineage>
        <taxon>Bacteria</taxon>
        <taxon>Pseudomonadati</taxon>
        <taxon>Pseudomonadota</taxon>
        <taxon>Alphaproteobacteria</taxon>
        <taxon>Hyphomicrobiales</taxon>
        <taxon>Stappiaceae</taxon>
        <taxon>Roseibium</taxon>
    </lineage>
</organism>
<accession>A0A916T981</accession>
<evidence type="ECO:0008006" key="3">
    <source>
        <dbReference type="Google" id="ProtNLM"/>
    </source>
</evidence>
<name>A0A916T981_9HYPH</name>
<keyword evidence="2" id="KW-1185">Reference proteome</keyword>
<dbReference type="PANTHER" id="PTHR33986:SF15">
    <property type="entry name" value="MITOCHONDRIAL FISSION PROTEIN ELM1"/>
    <property type="match status" value="1"/>
</dbReference>
<dbReference type="EMBL" id="BMFA01000001">
    <property type="protein sequence ID" value="GGB35493.1"/>
    <property type="molecule type" value="Genomic_DNA"/>
</dbReference>
<reference evidence="1" key="2">
    <citation type="submission" date="2020-09" db="EMBL/GenBank/DDBJ databases">
        <authorList>
            <person name="Sun Q."/>
            <person name="Zhou Y."/>
        </authorList>
    </citation>
    <scope>NUCLEOTIDE SEQUENCE</scope>
    <source>
        <strain evidence="1">CGMCC 1.12426</strain>
    </source>
</reference>
<gene>
    <name evidence="1" type="ORF">GCM10011316_04530</name>
</gene>
<evidence type="ECO:0000313" key="2">
    <source>
        <dbReference type="Proteomes" id="UP000605148"/>
    </source>
</evidence>